<organism evidence="1 2">
    <name type="scientific">Rhynchophorus ferrugineus</name>
    <name type="common">Red palm weevil</name>
    <name type="synonym">Curculio ferrugineus</name>
    <dbReference type="NCBI Taxonomy" id="354439"/>
    <lineage>
        <taxon>Eukaryota</taxon>
        <taxon>Metazoa</taxon>
        <taxon>Ecdysozoa</taxon>
        <taxon>Arthropoda</taxon>
        <taxon>Hexapoda</taxon>
        <taxon>Insecta</taxon>
        <taxon>Pterygota</taxon>
        <taxon>Neoptera</taxon>
        <taxon>Endopterygota</taxon>
        <taxon>Coleoptera</taxon>
        <taxon>Polyphaga</taxon>
        <taxon>Cucujiformia</taxon>
        <taxon>Curculionidae</taxon>
        <taxon>Dryophthorinae</taxon>
        <taxon>Rhynchophorus</taxon>
    </lineage>
</organism>
<evidence type="ECO:0000313" key="1">
    <source>
        <dbReference type="EMBL" id="KAF7268174.1"/>
    </source>
</evidence>
<comment type="caution">
    <text evidence="1">The sequence shown here is derived from an EMBL/GenBank/DDBJ whole genome shotgun (WGS) entry which is preliminary data.</text>
</comment>
<evidence type="ECO:0000313" key="2">
    <source>
        <dbReference type="Proteomes" id="UP000625711"/>
    </source>
</evidence>
<proteinExistence type="predicted"/>
<dbReference type="AlphaFoldDB" id="A0A834HVW3"/>
<protein>
    <submittedName>
        <fullName evidence="1">Uncharacterized protein</fullName>
    </submittedName>
</protein>
<gene>
    <name evidence="1" type="ORF">GWI33_018636</name>
</gene>
<keyword evidence="2" id="KW-1185">Reference proteome</keyword>
<sequence>MFIAVPVDVRSRLMSLHVSRERHLMIRWPPLTYRWSQGGDVASYDSRRPAKVEGVGESTQLMRFQATDYIWDKSSPA</sequence>
<dbReference type="EMBL" id="JAACXV010014339">
    <property type="protein sequence ID" value="KAF7268174.1"/>
    <property type="molecule type" value="Genomic_DNA"/>
</dbReference>
<accession>A0A834HVW3</accession>
<name>A0A834HVW3_RHYFE</name>
<dbReference type="Proteomes" id="UP000625711">
    <property type="component" value="Unassembled WGS sequence"/>
</dbReference>
<reference evidence="1" key="1">
    <citation type="submission" date="2020-08" db="EMBL/GenBank/DDBJ databases">
        <title>Genome sequencing and assembly of the red palm weevil Rhynchophorus ferrugineus.</title>
        <authorList>
            <person name="Dias G.B."/>
            <person name="Bergman C.M."/>
            <person name="Manee M."/>
        </authorList>
    </citation>
    <scope>NUCLEOTIDE SEQUENCE</scope>
    <source>
        <strain evidence="1">AA-2017</strain>
        <tissue evidence="1">Whole larva</tissue>
    </source>
</reference>